<dbReference type="GO" id="GO:0016020">
    <property type="term" value="C:membrane"/>
    <property type="evidence" value="ECO:0007669"/>
    <property type="project" value="UniProtKB-SubCell"/>
</dbReference>
<dbReference type="Pfam" id="PF20684">
    <property type="entry name" value="Fung_rhodopsin"/>
    <property type="match status" value="1"/>
</dbReference>
<comment type="subcellular location">
    <subcellularLocation>
        <location evidence="1">Membrane</location>
        <topology evidence="1">Multi-pass membrane protein</topology>
    </subcellularLocation>
</comment>
<evidence type="ECO:0000313" key="9">
    <source>
        <dbReference type="Proteomes" id="UP000078544"/>
    </source>
</evidence>
<feature type="transmembrane region" description="Helical" evidence="6">
    <location>
        <begin position="53"/>
        <end position="73"/>
    </location>
</feature>
<dbReference type="InterPro" id="IPR049326">
    <property type="entry name" value="Rhodopsin_dom_fungi"/>
</dbReference>
<dbReference type="EMBL" id="AZGY01000006">
    <property type="protein sequence ID" value="KZZ97397.1"/>
    <property type="molecule type" value="Genomic_DNA"/>
</dbReference>
<protein>
    <submittedName>
        <fullName evidence="8">Integral membrane protein</fullName>
    </submittedName>
</protein>
<feature type="transmembrane region" description="Helical" evidence="6">
    <location>
        <begin position="20"/>
        <end position="41"/>
    </location>
</feature>
<feature type="transmembrane region" description="Helical" evidence="6">
    <location>
        <begin position="213"/>
        <end position="232"/>
    </location>
</feature>
<feature type="transmembrane region" description="Helical" evidence="6">
    <location>
        <begin position="247"/>
        <end position="271"/>
    </location>
</feature>
<evidence type="ECO:0000256" key="5">
    <source>
        <dbReference type="ARBA" id="ARBA00038359"/>
    </source>
</evidence>
<dbReference type="OrthoDB" id="5273647at2759"/>
<proteinExistence type="inferred from homology"/>
<keyword evidence="3 6" id="KW-1133">Transmembrane helix</keyword>
<evidence type="ECO:0000256" key="4">
    <source>
        <dbReference type="ARBA" id="ARBA00023136"/>
    </source>
</evidence>
<keyword evidence="2 6" id="KW-0812">Transmembrane</keyword>
<comment type="similarity">
    <text evidence="5">Belongs to the SAT4 family.</text>
</comment>
<feature type="transmembrane region" description="Helical" evidence="6">
    <location>
        <begin position="102"/>
        <end position="121"/>
    </location>
</feature>
<dbReference type="PANTHER" id="PTHR33048:SF146">
    <property type="entry name" value="INTEGRAL MEMBRANE PROTEIN"/>
    <property type="match status" value="1"/>
</dbReference>
<evidence type="ECO:0000313" key="8">
    <source>
        <dbReference type="EMBL" id="KZZ97397.1"/>
    </source>
</evidence>
<feature type="domain" description="Rhodopsin" evidence="7">
    <location>
        <begin position="37"/>
        <end position="271"/>
    </location>
</feature>
<sequence length="362" mass="39882">MVWVANATPEVDAQSQWVTIMVVCLVLSVLSIATVCARLWVRGKGRGLGGDDYMSALSMVFALAYSILCIVQTKFGLGLPLKLRPKEDVGPYSRVNFAGRPIYQLGISFFKIALLISYLRLLQGTDHKIYRMVVWGTMIAVFLAHLGCTLSLIFACTPVEKSWKPWVTGSCLQPGPSFTGYAVVTIVSDVVVAILPIPVLLRLNVRLEKKLGLIGIFMLGLFTTICSILRYLQIDRIQYGDGNSTMLILWGVIEFNVGNMVSSLPFLAPVCMRKAKDYRSKYSGGYRGENSGQGQSRGLRNVERYKLSDVSNDKSAFASTDKSVSQENMPDNGTIIKSVTYSVRVDDGISSARGNPRPKEHV</sequence>
<gene>
    <name evidence="8" type="ORF">AAL_03361</name>
</gene>
<feature type="transmembrane region" description="Helical" evidence="6">
    <location>
        <begin position="178"/>
        <end position="201"/>
    </location>
</feature>
<feature type="transmembrane region" description="Helical" evidence="6">
    <location>
        <begin position="133"/>
        <end position="155"/>
    </location>
</feature>
<dbReference type="AlphaFoldDB" id="A0A168D645"/>
<evidence type="ECO:0000256" key="3">
    <source>
        <dbReference type="ARBA" id="ARBA00022989"/>
    </source>
</evidence>
<dbReference type="Proteomes" id="UP000078544">
    <property type="component" value="Unassembled WGS sequence"/>
</dbReference>
<name>A0A168D645_9HYPO</name>
<dbReference type="PANTHER" id="PTHR33048">
    <property type="entry name" value="PTH11-LIKE INTEGRAL MEMBRANE PROTEIN (AFU_ORTHOLOGUE AFUA_5G11245)"/>
    <property type="match status" value="1"/>
</dbReference>
<evidence type="ECO:0000259" key="7">
    <source>
        <dbReference type="Pfam" id="PF20684"/>
    </source>
</evidence>
<reference evidence="8 9" key="1">
    <citation type="journal article" date="2016" name="Genome Biol. Evol.">
        <title>Divergent and convergent evolution of fungal pathogenicity.</title>
        <authorList>
            <person name="Shang Y."/>
            <person name="Xiao G."/>
            <person name="Zheng P."/>
            <person name="Cen K."/>
            <person name="Zhan S."/>
            <person name="Wang C."/>
        </authorList>
    </citation>
    <scope>NUCLEOTIDE SEQUENCE [LARGE SCALE GENOMIC DNA]</scope>
    <source>
        <strain evidence="8 9">RCEF 2490</strain>
    </source>
</reference>
<keyword evidence="4 6" id="KW-0472">Membrane</keyword>
<evidence type="ECO:0000256" key="1">
    <source>
        <dbReference type="ARBA" id="ARBA00004141"/>
    </source>
</evidence>
<dbReference type="InterPro" id="IPR052337">
    <property type="entry name" value="SAT4-like"/>
</dbReference>
<keyword evidence="9" id="KW-1185">Reference proteome</keyword>
<accession>A0A168D645</accession>
<organism evidence="8 9">
    <name type="scientific">Moelleriella libera RCEF 2490</name>
    <dbReference type="NCBI Taxonomy" id="1081109"/>
    <lineage>
        <taxon>Eukaryota</taxon>
        <taxon>Fungi</taxon>
        <taxon>Dikarya</taxon>
        <taxon>Ascomycota</taxon>
        <taxon>Pezizomycotina</taxon>
        <taxon>Sordariomycetes</taxon>
        <taxon>Hypocreomycetidae</taxon>
        <taxon>Hypocreales</taxon>
        <taxon>Clavicipitaceae</taxon>
        <taxon>Moelleriella</taxon>
    </lineage>
</organism>
<evidence type="ECO:0000256" key="6">
    <source>
        <dbReference type="SAM" id="Phobius"/>
    </source>
</evidence>
<comment type="caution">
    <text evidence="8">The sequence shown here is derived from an EMBL/GenBank/DDBJ whole genome shotgun (WGS) entry which is preliminary data.</text>
</comment>
<evidence type="ECO:0000256" key="2">
    <source>
        <dbReference type="ARBA" id="ARBA00022692"/>
    </source>
</evidence>